<protein>
    <submittedName>
        <fullName evidence="3">VWA domain-containing protein</fullName>
    </submittedName>
</protein>
<dbReference type="AlphaFoldDB" id="A0AAJ1EEY0"/>
<dbReference type="EMBL" id="JAAXEP010000008">
    <property type="protein sequence ID" value="MBY5629800.1"/>
    <property type="molecule type" value="Genomic_DNA"/>
</dbReference>
<name>A0AAJ1EEY0_RHILE</name>
<dbReference type="SUPFAM" id="SSF53300">
    <property type="entry name" value="vWA-like"/>
    <property type="match status" value="1"/>
</dbReference>
<reference evidence="3" key="1">
    <citation type="submission" date="2020-04" db="EMBL/GenBank/DDBJ databases">
        <title>Global-level population genomics supports evidence of horizontal gene transfer on evolution of Rhizobia in Lentils.</title>
        <authorList>
            <person name="Gai Y."/>
            <person name="Cook D."/>
            <person name="Riely B."/>
        </authorList>
    </citation>
    <scope>NUCLEOTIDE SEQUENCE</scope>
    <source>
        <strain evidence="3">Derici101B</strain>
    </source>
</reference>
<evidence type="ECO:0000256" key="1">
    <source>
        <dbReference type="SAM" id="Phobius"/>
    </source>
</evidence>
<dbReference type="Pfam" id="PF13400">
    <property type="entry name" value="Tad"/>
    <property type="match status" value="1"/>
</dbReference>
<evidence type="ECO:0000259" key="2">
    <source>
        <dbReference type="PROSITE" id="PS50234"/>
    </source>
</evidence>
<keyword evidence="1" id="KW-0812">Transmembrane</keyword>
<keyword evidence="1" id="KW-0472">Membrane</keyword>
<dbReference type="RefSeq" id="WP_222043630.1">
    <property type="nucleotide sequence ID" value="NZ_JAAXEP010000008.1"/>
</dbReference>
<evidence type="ECO:0000313" key="3">
    <source>
        <dbReference type="EMBL" id="MBY5629800.1"/>
    </source>
</evidence>
<feature type="domain" description="VWFA" evidence="2">
    <location>
        <begin position="168"/>
        <end position="405"/>
    </location>
</feature>
<accession>A0AAJ1EEY0</accession>
<organism evidence="3 4">
    <name type="scientific">Rhizobium leguminosarum</name>
    <dbReference type="NCBI Taxonomy" id="384"/>
    <lineage>
        <taxon>Bacteria</taxon>
        <taxon>Pseudomonadati</taxon>
        <taxon>Pseudomonadota</taxon>
        <taxon>Alphaproteobacteria</taxon>
        <taxon>Hyphomicrobiales</taxon>
        <taxon>Rhizobiaceae</taxon>
        <taxon>Rhizobium/Agrobacterium group</taxon>
        <taxon>Rhizobium</taxon>
    </lineage>
</organism>
<keyword evidence="1" id="KW-1133">Transmembrane helix</keyword>
<proteinExistence type="predicted"/>
<evidence type="ECO:0000313" key="4">
    <source>
        <dbReference type="Proteomes" id="UP000825699"/>
    </source>
</evidence>
<dbReference type="Pfam" id="PF00092">
    <property type="entry name" value="VWA"/>
    <property type="match status" value="1"/>
</dbReference>
<dbReference type="CDD" id="cd00198">
    <property type="entry name" value="vWFA"/>
    <property type="match status" value="1"/>
</dbReference>
<dbReference type="InterPro" id="IPR028087">
    <property type="entry name" value="Tad_N"/>
</dbReference>
<comment type="caution">
    <text evidence="3">The sequence shown here is derived from an EMBL/GenBank/DDBJ whole genome shotgun (WGS) entry which is preliminary data.</text>
</comment>
<dbReference type="Gene3D" id="3.40.50.410">
    <property type="entry name" value="von Willebrand factor, type A domain"/>
    <property type="match status" value="1"/>
</dbReference>
<dbReference type="SMART" id="SM00327">
    <property type="entry name" value="VWA"/>
    <property type="match status" value="1"/>
</dbReference>
<dbReference type="PROSITE" id="PS50234">
    <property type="entry name" value="VWFA"/>
    <property type="match status" value="1"/>
</dbReference>
<dbReference type="Proteomes" id="UP000825699">
    <property type="component" value="Unassembled WGS sequence"/>
</dbReference>
<gene>
    <name evidence="3" type="ORF">HFO42_17070</name>
</gene>
<dbReference type="InterPro" id="IPR036465">
    <property type="entry name" value="vWFA_dom_sf"/>
</dbReference>
<sequence length="410" mass="44021">MMSTSYFYNSCLRRLLGDRSGNFGIMTAIMMPVLLGAAGLAIDYSNMALSKRELQEATDSAALAAATALANEKTDEAGAKSLAKNFVAGQMAQVLANNSVQGSIKDATNVNVTTTANGTKSKIFKVDVNTSFDLPLSPLMRVFGKTTQTISAASTGENGQTDTQGALSMYLVLDRSGSMAFITDQKKTKPSKCENYTQKSWPNPDNDLKSYCYTRKIEALQTAAAGLFTELNKADPEHELVRVGAVSYTDEEQAAKAINWGTADAANYVSALPYKPTGGTDASNALDTAYKALKSSANGTDTETQEHESKNHESFQRYIILMTDGEMTGDSSSWSQSIDKEVRDLCTTVKGDGITIFTIAFMAPQRGKDLLQACASSTTNYYAPDNMAKLVEDFGDIAAKATSSITRLTN</sequence>
<dbReference type="InterPro" id="IPR002035">
    <property type="entry name" value="VWF_A"/>
</dbReference>
<feature type="transmembrane region" description="Helical" evidence="1">
    <location>
        <begin position="20"/>
        <end position="42"/>
    </location>
</feature>